<protein>
    <submittedName>
        <fullName evidence="2">Uncharacterized protein</fullName>
    </submittedName>
</protein>
<feature type="compositionally biased region" description="Low complexity" evidence="1">
    <location>
        <begin position="11"/>
        <end position="24"/>
    </location>
</feature>
<reference evidence="2 3" key="1">
    <citation type="journal article" date="2022" name="bioRxiv">
        <title>Genomics of Preaxostyla Flagellates Illuminates Evolutionary Transitions and the Path Towards Mitochondrial Loss.</title>
        <authorList>
            <person name="Novak L.V.F."/>
            <person name="Treitli S.C."/>
            <person name="Pyrih J."/>
            <person name="Halakuc P."/>
            <person name="Pipaliya S.V."/>
            <person name="Vacek V."/>
            <person name="Brzon O."/>
            <person name="Soukal P."/>
            <person name="Eme L."/>
            <person name="Dacks J.B."/>
            <person name="Karnkowska A."/>
            <person name="Elias M."/>
            <person name="Hampl V."/>
        </authorList>
    </citation>
    <scope>NUCLEOTIDE SEQUENCE [LARGE SCALE GENOMIC DNA]</scope>
    <source>
        <strain evidence="2">NAU3</strain>
        <tissue evidence="2">Gut</tissue>
    </source>
</reference>
<accession>A0ABQ9XEY6</accession>
<evidence type="ECO:0000313" key="2">
    <source>
        <dbReference type="EMBL" id="KAK2950254.1"/>
    </source>
</evidence>
<organism evidence="2 3">
    <name type="scientific">Blattamonas nauphoetae</name>
    <dbReference type="NCBI Taxonomy" id="2049346"/>
    <lineage>
        <taxon>Eukaryota</taxon>
        <taxon>Metamonada</taxon>
        <taxon>Preaxostyla</taxon>
        <taxon>Oxymonadida</taxon>
        <taxon>Blattamonas</taxon>
    </lineage>
</organism>
<dbReference type="EMBL" id="JARBJD010000140">
    <property type="protein sequence ID" value="KAK2950254.1"/>
    <property type="molecule type" value="Genomic_DNA"/>
</dbReference>
<feature type="compositionally biased region" description="Polar residues" evidence="1">
    <location>
        <begin position="601"/>
        <end position="632"/>
    </location>
</feature>
<feature type="region of interest" description="Disordered" evidence="1">
    <location>
        <begin position="406"/>
        <end position="694"/>
    </location>
</feature>
<feature type="region of interest" description="Disordered" evidence="1">
    <location>
        <begin position="234"/>
        <end position="293"/>
    </location>
</feature>
<feature type="compositionally biased region" description="Basic and acidic residues" evidence="1">
    <location>
        <begin position="509"/>
        <end position="537"/>
    </location>
</feature>
<dbReference type="Proteomes" id="UP001281761">
    <property type="component" value="Unassembled WGS sequence"/>
</dbReference>
<feature type="region of interest" description="Disordered" evidence="1">
    <location>
        <begin position="1"/>
        <end position="31"/>
    </location>
</feature>
<feature type="compositionally biased region" description="Basic and acidic residues" evidence="1">
    <location>
        <begin position="273"/>
        <end position="291"/>
    </location>
</feature>
<comment type="caution">
    <text evidence="2">The sequence shown here is derived from an EMBL/GenBank/DDBJ whole genome shotgun (WGS) entry which is preliminary data.</text>
</comment>
<feature type="compositionally biased region" description="Polar residues" evidence="1">
    <location>
        <begin position="406"/>
        <end position="416"/>
    </location>
</feature>
<proteinExistence type="predicted"/>
<keyword evidence="3" id="KW-1185">Reference proteome</keyword>
<sequence>MSYLNRSKLHSSFQSTGSVGQSTSKTKKTVKTAKSESNAIAMQESLSLQLDEFKTQIGFWQTEKEKQITQILASNNQILQLKPQLFLLDEIPRFETHILERARNFTAEAVSETKHDMQDAYQAVADDVANIASHLQTTETEVKTLVKATADKMDKLSLEQFEERQTSNSRIDDYEKRQNEKIQILQRNLNSVREEMIKFRSFLDEFNSLGGIHGILTMGPTQPHLTSAPIAQDSFSARGNSSGRRHNSKRHRGRRKSGSSDESSDTSTSYTHPRQDKSKHEEEKQERRISQLEDDLDAFRANVERRLDELEKKVELSSKPKGASEQLSKIEMKQVVNEAIRTERERTSHETLEQNRRIDAFSHQIEEVSRTTKKIQQSSKDGDEQIQKLKTDMVKINRRLNQVEQRCNTAQKQQQRPIVLRDSPDLYPLSDNDYGKDQFESPPRTPPQQTIAGGQRGGPDSSPQYEMFLPPGKEGLSGDGYGAQTMARERGREWVRENSSRIQSQLEQRQNERSGRMDLHTDPQYAEREPQWREGDRQSSFQGKSNKETQTPETQRTFPSHQIDQGHSFQPQNTSFAQPNQYPPSTNPSFPLDHRPRTYGHPQTSQTQITSQHNHPSQPFQPQSSINRSAQDSPGLRRKSSSDNVKGIDGLPSHAQASSSLSRHSRRRSNDHPSKRGYSRSMSSYSQEDSPSSN</sequence>
<gene>
    <name evidence="2" type="ORF">BLNAU_14838</name>
</gene>
<feature type="compositionally biased region" description="Basic and acidic residues" evidence="1">
    <location>
        <begin position="487"/>
        <end position="499"/>
    </location>
</feature>
<feature type="compositionally biased region" description="Polar residues" evidence="1">
    <location>
        <begin position="538"/>
        <end position="580"/>
    </location>
</feature>
<feature type="compositionally biased region" description="Low complexity" evidence="1">
    <location>
        <begin position="653"/>
        <end position="662"/>
    </location>
</feature>
<feature type="compositionally biased region" description="Polar residues" evidence="1">
    <location>
        <begin position="680"/>
        <end position="694"/>
    </location>
</feature>
<evidence type="ECO:0000313" key="3">
    <source>
        <dbReference type="Proteomes" id="UP001281761"/>
    </source>
</evidence>
<evidence type="ECO:0000256" key="1">
    <source>
        <dbReference type="SAM" id="MobiDB-lite"/>
    </source>
</evidence>
<feature type="compositionally biased region" description="Basic residues" evidence="1">
    <location>
        <begin position="243"/>
        <end position="257"/>
    </location>
</feature>
<name>A0ABQ9XEY6_9EUKA</name>